<dbReference type="CDD" id="cd06307">
    <property type="entry name" value="PBP1_sugar_binding"/>
    <property type="match status" value="1"/>
</dbReference>
<dbReference type="SUPFAM" id="SSF53822">
    <property type="entry name" value="Periplasmic binding protein-like I"/>
    <property type="match status" value="1"/>
</dbReference>
<organism evidence="5 6">
    <name type="scientific">Rhizobium grahamii</name>
    <dbReference type="NCBI Taxonomy" id="1120045"/>
    <lineage>
        <taxon>Bacteria</taxon>
        <taxon>Pseudomonadati</taxon>
        <taxon>Pseudomonadota</taxon>
        <taxon>Alphaproteobacteria</taxon>
        <taxon>Hyphomicrobiales</taxon>
        <taxon>Rhizobiaceae</taxon>
        <taxon>Rhizobium/Agrobacterium group</taxon>
        <taxon>Rhizobium</taxon>
    </lineage>
</organism>
<gene>
    <name evidence="5" type="ORF">FZ934_08365</name>
</gene>
<dbReference type="OrthoDB" id="9805774at2"/>
<accession>A0A5Q0C5B0</accession>
<dbReference type="GO" id="GO:0003700">
    <property type="term" value="F:DNA-binding transcription factor activity"/>
    <property type="evidence" value="ECO:0007669"/>
    <property type="project" value="TreeGrafter"/>
</dbReference>
<dbReference type="SMART" id="SM00354">
    <property type="entry name" value="HTH_LACI"/>
    <property type="match status" value="1"/>
</dbReference>
<evidence type="ECO:0000313" key="5">
    <source>
        <dbReference type="EMBL" id="QFY60445.1"/>
    </source>
</evidence>
<sequence length="347" mass="38202">MADAKRSRVTLTQVARLAGVGTATVDRVLNDRGNVSEDISKRVLEAAKELGIRRLLPQAHRRLIRIDVILARPELPLIARMGFEFRRLATSIDRSIVIHHTILDDERPETIAKALSKTTCDAVVSYMPDHPLVHKAVDGLSARDVPVVTVISDVPNSARIGYAGTDHYKAGRSAGYFLTRMGRRPGPIVILCNHLGFQSHADRVRGFVDFLQGNTDSWNVTEVVEGLDNRDKSELGLRAAFKRQADAVAVYNVGAANIAVANAIRANILEVRPVFVGHELTRNTAAFLREGLMSITIDQSPELQVWKAINLLLRHFSYGDGTSLMPVNAEIPTVLYGPENIPDPLPF</sequence>
<dbReference type="PANTHER" id="PTHR30146:SF152">
    <property type="entry name" value="TRANSCRIPTIONAL REGULATORY PROTEIN"/>
    <property type="match status" value="1"/>
</dbReference>
<keyword evidence="2" id="KW-0238">DNA-binding</keyword>
<keyword evidence="1" id="KW-0805">Transcription regulation</keyword>
<dbReference type="InterPro" id="IPR010982">
    <property type="entry name" value="Lambda_DNA-bd_dom_sf"/>
</dbReference>
<dbReference type="CDD" id="cd01392">
    <property type="entry name" value="HTH_LacI"/>
    <property type="match status" value="1"/>
</dbReference>
<dbReference type="Gene3D" id="3.40.50.2300">
    <property type="match status" value="2"/>
</dbReference>
<dbReference type="GO" id="GO:0000976">
    <property type="term" value="F:transcription cis-regulatory region binding"/>
    <property type="evidence" value="ECO:0007669"/>
    <property type="project" value="TreeGrafter"/>
</dbReference>
<proteinExistence type="predicted"/>
<dbReference type="InterPro" id="IPR025997">
    <property type="entry name" value="SBP_2_dom"/>
</dbReference>
<dbReference type="Pfam" id="PF13407">
    <property type="entry name" value="Peripla_BP_4"/>
    <property type="match status" value="1"/>
</dbReference>
<dbReference type="EMBL" id="CP043498">
    <property type="protein sequence ID" value="QFY60445.1"/>
    <property type="molecule type" value="Genomic_DNA"/>
</dbReference>
<dbReference type="AlphaFoldDB" id="A0A5Q0C5B0"/>
<dbReference type="Gene3D" id="1.10.260.40">
    <property type="entry name" value="lambda repressor-like DNA-binding domains"/>
    <property type="match status" value="1"/>
</dbReference>
<dbReference type="KEGG" id="rgr:FZ934_08365"/>
<reference evidence="5 6" key="1">
    <citation type="submission" date="2019-08" db="EMBL/GenBank/DDBJ databases">
        <title>Prosopis cineraria nodule microbiome.</title>
        <authorList>
            <person name="Ali R."/>
            <person name="Chaluvadi S.R."/>
            <person name="Wang X."/>
        </authorList>
    </citation>
    <scope>NUCLEOTIDE SEQUENCE [LARGE SCALE GENOMIC DNA]</scope>
    <source>
        <strain evidence="5 6">BG7</strain>
    </source>
</reference>
<evidence type="ECO:0000256" key="3">
    <source>
        <dbReference type="ARBA" id="ARBA00023163"/>
    </source>
</evidence>
<evidence type="ECO:0000256" key="2">
    <source>
        <dbReference type="ARBA" id="ARBA00023125"/>
    </source>
</evidence>
<dbReference type="PANTHER" id="PTHR30146">
    <property type="entry name" value="LACI-RELATED TRANSCRIPTIONAL REPRESSOR"/>
    <property type="match status" value="1"/>
</dbReference>
<keyword evidence="3" id="KW-0804">Transcription</keyword>
<protein>
    <submittedName>
        <fullName evidence="5">Substrate-binding domain-containing protein</fullName>
    </submittedName>
</protein>
<evidence type="ECO:0000259" key="4">
    <source>
        <dbReference type="PROSITE" id="PS50932"/>
    </source>
</evidence>
<evidence type="ECO:0000256" key="1">
    <source>
        <dbReference type="ARBA" id="ARBA00023015"/>
    </source>
</evidence>
<evidence type="ECO:0000313" key="6">
    <source>
        <dbReference type="Proteomes" id="UP000326881"/>
    </source>
</evidence>
<dbReference type="InterPro" id="IPR000843">
    <property type="entry name" value="HTH_LacI"/>
</dbReference>
<dbReference type="Pfam" id="PF00356">
    <property type="entry name" value="LacI"/>
    <property type="match status" value="1"/>
</dbReference>
<dbReference type="Proteomes" id="UP000326881">
    <property type="component" value="Chromosome"/>
</dbReference>
<dbReference type="SUPFAM" id="SSF47413">
    <property type="entry name" value="lambda repressor-like DNA-binding domains"/>
    <property type="match status" value="1"/>
</dbReference>
<name>A0A5Q0C5B0_9HYPH</name>
<feature type="domain" description="HTH lacI-type" evidence="4">
    <location>
        <begin position="9"/>
        <end position="62"/>
    </location>
</feature>
<dbReference type="RefSeq" id="WP_153270687.1">
    <property type="nucleotide sequence ID" value="NZ_CP043498.1"/>
</dbReference>
<dbReference type="InterPro" id="IPR028082">
    <property type="entry name" value="Peripla_BP_I"/>
</dbReference>
<keyword evidence="6" id="KW-1185">Reference proteome</keyword>
<dbReference type="PROSITE" id="PS50932">
    <property type="entry name" value="HTH_LACI_2"/>
    <property type="match status" value="1"/>
</dbReference>